<dbReference type="HOGENOM" id="CLU_217149_1_0_9"/>
<protein>
    <submittedName>
        <fullName evidence="1">Uncharacterized protein</fullName>
    </submittedName>
</protein>
<name>C0CS41_BLAHS</name>
<dbReference type="PATRIC" id="fig|476272.21.peg.387"/>
<evidence type="ECO:0000313" key="2">
    <source>
        <dbReference type="Proteomes" id="UP000003100"/>
    </source>
</evidence>
<dbReference type="AlphaFoldDB" id="C0CS41"/>
<keyword evidence="2" id="KW-1185">Reference proteome</keyword>
<accession>C0CS41</accession>
<comment type="caution">
    <text evidence="1">The sequence shown here is derived from an EMBL/GenBank/DDBJ whole genome shotgun (WGS) entry which is preliminary data.</text>
</comment>
<organism evidence="1 2">
    <name type="scientific">Blautia hydrogenotrophica (strain DSM 10507 / JCM 14656 / S5a33)</name>
    <name type="common">Ruminococcus hydrogenotrophicus</name>
    <dbReference type="NCBI Taxonomy" id="476272"/>
    <lineage>
        <taxon>Bacteria</taxon>
        <taxon>Bacillati</taxon>
        <taxon>Bacillota</taxon>
        <taxon>Clostridia</taxon>
        <taxon>Lachnospirales</taxon>
        <taxon>Lachnospiraceae</taxon>
        <taxon>Blautia</taxon>
    </lineage>
</organism>
<evidence type="ECO:0000313" key="1">
    <source>
        <dbReference type="EMBL" id="EEG47414.1"/>
    </source>
</evidence>
<reference evidence="1 2" key="2">
    <citation type="submission" date="2009-02" db="EMBL/GenBank/DDBJ databases">
        <title>Draft genome sequence of Blautia hydrogenotrophica DSM 10507 (Ruminococcus hydrogenotrophicus DSM 10507).</title>
        <authorList>
            <person name="Sudarsanam P."/>
            <person name="Ley R."/>
            <person name="Guruge J."/>
            <person name="Turnbaugh P.J."/>
            <person name="Mahowald M."/>
            <person name="Liep D."/>
            <person name="Gordon J."/>
        </authorList>
    </citation>
    <scope>NUCLEOTIDE SEQUENCE [LARGE SCALE GENOMIC DNA]</scope>
    <source>
        <strain evidence="2">DSM 10507 / JCM 14656 / S5a33</strain>
    </source>
</reference>
<gene>
    <name evidence="1" type="ORF">RUMHYD_03707</name>
</gene>
<sequence>MMDVIMVAVLLVCFGSMKLFADWCEKQVKVQRVKEDEES</sequence>
<reference evidence="1 2" key="1">
    <citation type="submission" date="2009-01" db="EMBL/GenBank/DDBJ databases">
        <authorList>
            <person name="Fulton L."/>
            <person name="Clifton S."/>
            <person name="Fulton B."/>
            <person name="Xu J."/>
            <person name="Minx P."/>
            <person name="Pepin K.H."/>
            <person name="Johnson M."/>
            <person name="Bhonagiri V."/>
            <person name="Nash W.E."/>
            <person name="Mardis E.R."/>
            <person name="Wilson R.K."/>
        </authorList>
    </citation>
    <scope>NUCLEOTIDE SEQUENCE [LARGE SCALE GENOMIC DNA]</scope>
    <source>
        <strain evidence="2">DSM 10507 / JCM 14656 / S5a33</strain>
    </source>
</reference>
<proteinExistence type="predicted"/>
<dbReference type="Proteomes" id="UP000003100">
    <property type="component" value="Unassembled WGS sequence"/>
</dbReference>
<dbReference type="EMBL" id="ACBZ01000197">
    <property type="protein sequence ID" value="EEG47414.1"/>
    <property type="molecule type" value="Genomic_DNA"/>
</dbReference>